<dbReference type="SMART" id="SM00028">
    <property type="entry name" value="TPR"/>
    <property type="match status" value="3"/>
</dbReference>
<dbReference type="Proteomes" id="UP001595989">
    <property type="component" value="Unassembled WGS sequence"/>
</dbReference>
<dbReference type="InterPro" id="IPR019734">
    <property type="entry name" value="TPR_rpt"/>
</dbReference>
<dbReference type="Gene3D" id="1.25.40.10">
    <property type="entry name" value="Tetratricopeptide repeat domain"/>
    <property type="match status" value="2"/>
</dbReference>
<dbReference type="PROSITE" id="PS50005">
    <property type="entry name" value="TPR"/>
    <property type="match status" value="1"/>
</dbReference>
<organism evidence="4 5">
    <name type="scientific">Virgibacillus kekensis</name>
    <dbReference type="NCBI Taxonomy" id="202261"/>
    <lineage>
        <taxon>Bacteria</taxon>
        <taxon>Bacillati</taxon>
        <taxon>Bacillota</taxon>
        <taxon>Bacilli</taxon>
        <taxon>Bacillales</taxon>
        <taxon>Bacillaceae</taxon>
        <taxon>Virgibacillus</taxon>
    </lineage>
</organism>
<dbReference type="SUPFAM" id="SSF48452">
    <property type="entry name" value="TPR-like"/>
    <property type="match status" value="2"/>
</dbReference>
<dbReference type="InterPro" id="IPR051012">
    <property type="entry name" value="CellSynth/LPSAsmb/PSIAsmb"/>
</dbReference>
<dbReference type="RefSeq" id="WP_390293460.1">
    <property type="nucleotide sequence ID" value="NZ_JBHSFU010000004.1"/>
</dbReference>
<evidence type="ECO:0000256" key="1">
    <source>
        <dbReference type="ARBA" id="ARBA00022737"/>
    </source>
</evidence>
<reference evidence="5" key="1">
    <citation type="journal article" date="2019" name="Int. J. Syst. Evol. Microbiol.">
        <title>The Global Catalogue of Microorganisms (GCM) 10K type strain sequencing project: providing services to taxonomists for standard genome sequencing and annotation.</title>
        <authorList>
            <consortium name="The Broad Institute Genomics Platform"/>
            <consortium name="The Broad Institute Genome Sequencing Center for Infectious Disease"/>
            <person name="Wu L."/>
            <person name="Ma J."/>
        </authorList>
    </citation>
    <scope>NUCLEOTIDE SEQUENCE [LARGE SCALE GENOMIC DNA]</scope>
    <source>
        <strain evidence="5">CGMCC 4.7426</strain>
    </source>
</reference>
<dbReference type="PANTHER" id="PTHR45586">
    <property type="entry name" value="TPR REPEAT-CONTAINING PROTEIN PA4667"/>
    <property type="match status" value="1"/>
</dbReference>
<sequence>MQHLEKKDSGKHNNVIPFIPDGEFYFTKGVEAFQKHKFDISIKWLRKAIEMAPQEPLYQCQLSIIYTEVGAYHAANQLLTKVMQASGDKYTDCYYLLANNYAHLGLLNDAKKFAESYLEKEPEGEFREEAEQLLEVIDFDDDEEEDWDIEIEDELLIYQETVFHYMENCQWDKALPLLEEMITLFPEHKLTKHDYTHALFYSGYEDDAIEMEQDILKEEPENLHSHINLAIFYYELGQKQEYESHIQALLNVYPMHEQQKLRVAVTLARTGVYHEAYARFRRLNNGLVKHHISYFKWYSTAAYKLGDESKAISLWEEGCRKHKTLSRQERPWSS</sequence>
<evidence type="ECO:0000256" key="2">
    <source>
        <dbReference type="ARBA" id="ARBA00022803"/>
    </source>
</evidence>
<gene>
    <name evidence="4" type="ORF">ACFO3D_04610</name>
</gene>
<name>A0ABV9DGE0_9BACI</name>
<dbReference type="PANTHER" id="PTHR45586:SF1">
    <property type="entry name" value="LIPOPOLYSACCHARIDE ASSEMBLY PROTEIN B"/>
    <property type="match status" value="1"/>
</dbReference>
<evidence type="ECO:0000313" key="4">
    <source>
        <dbReference type="EMBL" id="MFC4557487.1"/>
    </source>
</evidence>
<dbReference type="InterPro" id="IPR011990">
    <property type="entry name" value="TPR-like_helical_dom_sf"/>
</dbReference>
<dbReference type="EMBL" id="JBHSFU010000004">
    <property type="protein sequence ID" value="MFC4557487.1"/>
    <property type="molecule type" value="Genomic_DNA"/>
</dbReference>
<keyword evidence="1" id="KW-0677">Repeat</keyword>
<keyword evidence="2 3" id="KW-0802">TPR repeat</keyword>
<proteinExistence type="predicted"/>
<keyword evidence="5" id="KW-1185">Reference proteome</keyword>
<evidence type="ECO:0000256" key="3">
    <source>
        <dbReference type="PROSITE-ProRule" id="PRU00339"/>
    </source>
</evidence>
<dbReference type="Pfam" id="PF13181">
    <property type="entry name" value="TPR_8"/>
    <property type="match status" value="1"/>
</dbReference>
<evidence type="ECO:0000313" key="5">
    <source>
        <dbReference type="Proteomes" id="UP001595989"/>
    </source>
</evidence>
<protein>
    <submittedName>
        <fullName evidence="4">Tetratricopeptide repeat protein</fullName>
    </submittedName>
</protein>
<accession>A0ABV9DGE0</accession>
<comment type="caution">
    <text evidence="4">The sequence shown here is derived from an EMBL/GenBank/DDBJ whole genome shotgun (WGS) entry which is preliminary data.</text>
</comment>
<feature type="repeat" description="TPR" evidence="3">
    <location>
        <begin position="22"/>
        <end position="55"/>
    </location>
</feature>